<proteinExistence type="predicted"/>
<name>A0A0M0K5J3_9EUKA</name>
<dbReference type="OrthoDB" id="10031946at2759"/>
<dbReference type="EMBL" id="JWZX01001462">
    <property type="protein sequence ID" value="KOO33653.1"/>
    <property type="molecule type" value="Genomic_DNA"/>
</dbReference>
<organism evidence="1 2">
    <name type="scientific">Chrysochromulina tobinii</name>
    <dbReference type="NCBI Taxonomy" id="1460289"/>
    <lineage>
        <taxon>Eukaryota</taxon>
        <taxon>Haptista</taxon>
        <taxon>Haptophyta</taxon>
        <taxon>Prymnesiophyceae</taxon>
        <taxon>Prymnesiales</taxon>
        <taxon>Chrysochromulinaceae</taxon>
        <taxon>Chrysochromulina</taxon>
    </lineage>
</organism>
<dbReference type="Pfam" id="PF14945">
    <property type="entry name" value="LLC1"/>
    <property type="match status" value="1"/>
</dbReference>
<dbReference type="AlphaFoldDB" id="A0A0M0K5J3"/>
<dbReference type="Proteomes" id="UP000037460">
    <property type="component" value="Unassembled WGS sequence"/>
</dbReference>
<evidence type="ECO:0000313" key="1">
    <source>
        <dbReference type="EMBL" id="KOO33653.1"/>
    </source>
</evidence>
<gene>
    <name evidence="1" type="ORF">Ctob_012520</name>
</gene>
<comment type="caution">
    <text evidence="1">The sequence shown here is derived from an EMBL/GenBank/DDBJ whole genome shotgun (WGS) entry which is preliminary data.</text>
</comment>
<keyword evidence="2" id="KW-1185">Reference proteome</keyword>
<sequence length="62" mass="7262">MPGDTNYIHEQEIWKQRLKNETEGAAHWYDNWGFLAGREPPEPRGFSTKVAKYSYGHHSRGE</sequence>
<dbReference type="InterPro" id="IPR020339">
    <property type="entry name" value="C20orf85-like"/>
</dbReference>
<reference evidence="2" key="1">
    <citation type="journal article" date="2015" name="PLoS Genet.">
        <title>Genome Sequence and Transcriptome Analyses of Chrysochromulina tobin: Metabolic Tools for Enhanced Algal Fitness in the Prominent Order Prymnesiales (Haptophyceae).</title>
        <authorList>
            <person name="Hovde B.T."/>
            <person name="Deodato C.R."/>
            <person name="Hunsperger H.M."/>
            <person name="Ryken S.A."/>
            <person name="Yost W."/>
            <person name="Jha R.K."/>
            <person name="Patterson J."/>
            <person name="Monnat R.J. Jr."/>
            <person name="Barlow S.B."/>
            <person name="Starkenburg S.R."/>
            <person name="Cattolico R.A."/>
        </authorList>
    </citation>
    <scope>NUCLEOTIDE SEQUENCE</scope>
    <source>
        <strain evidence="2">CCMP291</strain>
    </source>
</reference>
<evidence type="ECO:0000313" key="2">
    <source>
        <dbReference type="Proteomes" id="UP000037460"/>
    </source>
</evidence>
<accession>A0A0M0K5J3</accession>
<protein>
    <submittedName>
        <fullName evidence="1">Uncharacterized protein</fullName>
    </submittedName>
</protein>